<evidence type="ECO:0000256" key="2">
    <source>
        <dbReference type="ARBA" id="ARBA00022475"/>
    </source>
</evidence>
<evidence type="ECO:0000313" key="9">
    <source>
        <dbReference type="Proteomes" id="UP001165060"/>
    </source>
</evidence>
<protein>
    <recommendedName>
        <fullName evidence="7">DUF202 domain-containing protein</fullName>
    </recommendedName>
</protein>
<evidence type="ECO:0000256" key="6">
    <source>
        <dbReference type="SAM" id="Phobius"/>
    </source>
</evidence>
<keyword evidence="2" id="KW-1003">Cell membrane</keyword>
<dbReference type="EMBL" id="BRYB01001076">
    <property type="protein sequence ID" value="GMI42562.1"/>
    <property type="molecule type" value="Genomic_DNA"/>
</dbReference>
<dbReference type="PANTHER" id="PTHR34187:SF2">
    <property type="entry name" value="DUF202 DOMAIN-CONTAINING PROTEIN"/>
    <property type="match status" value="1"/>
</dbReference>
<evidence type="ECO:0000256" key="5">
    <source>
        <dbReference type="ARBA" id="ARBA00023136"/>
    </source>
</evidence>
<keyword evidence="3 6" id="KW-0812">Transmembrane</keyword>
<sequence>MQVRKESEEIRLSEDRDSKSEKFGCRRIALNTIVQNQGSCARDHLANERTLLAWVRTSIAMIALGIAIAKFSQGDESKADRLSGIIVGLCLTSMGVFFICYSRHHYHYVAEQLELGNYPIHDKGVDMMLGVLVVVSMLLLVTVLMVHS</sequence>
<evidence type="ECO:0000256" key="1">
    <source>
        <dbReference type="ARBA" id="ARBA00004651"/>
    </source>
</evidence>
<organism evidence="8 9">
    <name type="scientific">Tetraparma gracilis</name>
    <dbReference type="NCBI Taxonomy" id="2962635"/>
    <lineage>
        <taxon>Eukaryota</taxon>
        <taxon>Sar</taxon>
        <taxon>Stramenopiles</taxon>
        <taxon>Ochrophyta</taxon>
        <taxon>Bolidophyceae</taxon>
        <taxon>Parmales</taxon>
        <taxon>Triparmaceae</taxon>
        <taxon>Tetraparma</taxon>
    </lineage>
</organism>
<dbReference type="PANTHER" id="PTHR34187">
    <property type="entry name" value="FGR18P"/>
    <property type="match status" value="1"/>
</dbReference>
<evidence type="ECO:0000313" key="8">
    <source>
        <dbReference type="EMBL" id="GMI42562.1"/>
    </source>
</evidence>
<feature type="transmembrane region" description="Helical" evidence="6">
    <location>
        <begin position="124"/>
        <end position="146"/>
    </location>
</feature>
<dbReference type="InterPro" id="IPR003807">
    <property type="entry name" value="DUF202"/>
</dbReference>
<evidence type="ECO:0000256" key="3">
    <source>
        <dbReference type="ARBA" id="ARBA00022692"/>
    </source>
</evidence>
<dbReference type="InterPro" id="IPR052053">
    <property type="entry name" value="IM_YidH-like"/>
</dbReference>
<keyword evidence="9" id="KW-1185">Reference proteome</keyword>
<feature type="transmembrane region" description="Helical" evidence="6">
    <location>
        <begin position="83"/>
        <end position="104"/>
    </location>
</feature>
<keyword evidence="4 6" id="KW-1133">Transmembrane helix</keyword>
<feature type="domain" description="DUF202" evidence="7">
    <location>
        <begin position="42"/>
        <end position="110"/>
    </location>
</feature>
<proteinExistence type="predicted"/>
<comment type="caution">
    <text evidence="8">The sequence shown here is derived from an EMBL/GenBank/DDBJ whole genome shotgun (WGS) entry which is preliminary data.</text>
</comment>
<name>A0ABQ6N8K8_9STRA</name>
<reference evidence="8 9" key="1">
    <citation type="journal article" date="2023" name="Commun. Biol.">
        <title>Genome analysis of Parmales, the sister group of diatoms, reveals the evolutionary specialization of diatoms from phago-mixotrophs to photoautotrophs.</title>
        <authorList>
            <person name="Ban H."/>
            <person name="Sato S."/>
            <person name="Yoshikawa S."/>
            <person name="Yamada K."/>
            <person name="Nakamura Y."/>
            <person name="Ichinomiya M."/>
            <person name="Sato N."/>
            <person name="Blanc-Mathieu R."/>
            <person name="Endo H."/>
            <person name="Kuwata A."/>
            <person name="Ogata H."/>
        </authorList>
    </citation>
    <scope>NUCLEOTIDE SEQUENCE [LARGE SCALE GENOMIC DNA]</scope>
</reference>
<accession>A0ABQ6N8K8</accession>
<dbReference type="Proteomes" id="UP001165060">
    <property type="component" value="Unassembled WGS sequence"/>
</dbReference>
<dbReference type="Pfam" id="PF02656">
    <property type="entry name" value="DUF202"/>
    <property type="match status" value="1"/>
</dbReference>
<feature type="transmembrane region" description="Helical" evidence="6">
    <location>
        <begin position="51"/>
        <end position="71"/>
    </location>
</feature>
<evidence type="ECO:0000256" key="4">
    <source>
        <dbReference type="ARBA" id="ARBA00022989"/>
    </source>
</evidence>
<keyword evidence="5 6" id="KW-0472">Membrane</keyword>
<comment type="subcellular location">
    <subcellularLocation>
        <location evidence="1">Cell membrane</location>
        <topology evidence="1">Multi-pass membrane protein</topology>
    </subcellularLocation>
</comment>
<evidence type="ECO:0000259" key="7">
    <source>
        <dbReference type="Pfam" id="PF02656"/>
    </source>
</evidence>
<gene>
    <name evidence="8" type="ORF">TeGR_g11947</name>
</gene>